<reference evidence="1 2" key="1">
    <citation type="journal article" date="2018" name="PLoS Pathog.">
        <title>Evolution of structural diversity of trichothecenes, a family of toxins produced by plant pathogenic and entomopathogenic fungi.</title>
        <authorList>
            <person name="Proctor R.H."/>
            <person name="McCormick S.P."/>
            <person name="Kim H.S."/>
            <person name="Cardoza R.E."/>
            <person name="Stanley A.M."/>
            <person name="Lindo L."/>
            <person name="Kelly A."/>
            <person name="Brown D.W."/>
            <person name="Lee T."/>
            <person name="Vaughan M.M."/>
            <person name="Alexander N.J."/>
            <person name="Busman M."/>
            <person name="Gutierrez S."/>
        </authorList>
    </citation>
    <scope>NUCLEOTIDE SEQUENCE [LARGE SCALE GENOMIC DNA]</scope>
    <source>
        <strain evidence="1 2">NRRL 3299</strain>
    </source>
</reference>
<dbReference type="AlphaFoldDB" id="A0A395SUP7"/>
<protein>
    <submittedName>
        <fullName evidence="1">Uncharacterized protein</fullName>
    </submittedName>
</protein>
<gene>
    <name evidence="1" type="ORF">FSPOR_580</name>
</gene>
<accession>A0A395SUP7</accession>
<name>A0A395SUP7_FUSSP</name>
<dbReference type="EMBL" id="PXOF01000013">
    <property type="protein sequence ID" value="RGP75782.1"/>
    <property type="molecule type" value="Genomic_DNA"/>
</dbReference>
<organism evidence="1 2">
    <name type="scientific">Fusarium sporotrichioides</name>
    <dbReference type="NCBI Taxonomy" id="5514"/>
    <lineage>
        <taxon>Eukaryota</taxon>
        <taxon>Fungi</taxon>
        <taxon>Dikarya</taxon>
        <taxon>Ascomycota</taxon>
        <taxon>Pezizomycotina</taxon>
        <taxon>Sordariomycetes</taxon>
        <taxon>Hypocreomycetidae</taxon>
        <taxon>Hypocreales</taxon>
        <taxon>Nectriaceae</taxon>
        <taxon>Fusarium</taxon>
    </lineage>
</organism>
<evidence type="ECO:0000313" key="1">
    <source>
        <dbReference type="EMBL" id="RGP75782.1"/>
    </source>
</evidence>
<dbReference type="Proteomes" id="UP000266152">
    <property type="component" value="Unassembled WGS sequence"/>
</dbReference>
<proteinExistence type="predicted"/>
<comment type="caution">
    <text evidence="1">The sequence shown here is derived from an EMBL/GenBank/DDBJ whole genome shotgun (WGS) entry which is preliminary data.</text>
</comment>
<sequence>MTKVKMLTSEGSIKSIDGDSKFVATFIIDDIQYHYSGAFSPAVQNFQSDDVMLQYPSIESLTSTQDFEGVVGTEGIEIDIQSSNVRITGILDPPISPASCVSGAGTWSQN</sequence>
<keyword evidence="2" id="KW-1185">Reference proteome</keyword>
<evidence type="ECO:0000313" key="2">
    <source>
        <dbReference type="Proteomes" id="UP000266152"/>
    </source>
</evidence>